<reference evidence="1 2" key="1">
    <citation type="journal article" date="2019" name="Emerg. Microbes Infect.">
        <title>Comprehensive subspecies identification of 175 nontuberculous mycobacteria species based on 7547 genomic profiles.</title>
        <authorList>
            <person name="Matsumoto Y."/>
            <person name="Kinjo T."/>
            <person name="Motooka D."/>
            <person name="Nabeya D."/>
            <person name="Jung N."/>
            <person name="Uechi K."/>
            <person name="Horii T."/>
            <person name="Iida T."/>
            <person name="Fujita J."/>
            <person name="Nakamura S."/>
        </authorList>
    </citation>
    <scope>NUCLEOTIDE SEQUENCE [LARGE SCALE GENOMIC DNA]</scope>
    <source>
        <strain evidence="1 2">JCM 18439</strain>
    </source>
</reference>
<dbReference type="EMBL" id="AP022591">
    <property type="protein sequence ID" value="BBY43551.1"/>
    <property type="molecule type" value="Genomic_DNA"/>
</dbReference>
<evidence type="ECO:0000313" key="1">
    <source>
        <dbReference type="EMBL" id="BBY43551.1"/>
    </source>
</evidence>
<protein>
    <submittedName>
        <fullName evidence="1">Uncharacterized protein</fullName>
    </submittedName>
</protein>
<sequence>MGLRGEAAIVGYVELPPERMNKAAASGRPAPFTLEQWAASTMWRAASDAGTVTRRTYG</sequence>
<dbReference type="Proteomes" id="UP000466431">
    <property type="component" value="Chromosome"/>
</dbReference>
<name>A0A7I7RHB5_MYCCF</name>
<dbReference type="AlphaFoldDB" id="A0A7I7RHB5"/>
<accession>A0A7I7RHB5</accession>
<evidence type="ECO:0000313" key="2">
    <source>
        <dbReference type="Proteomes" id="UP000466431"/>
    </source>
</evidence>
<gene>
    <name evidence="1" type="ORF">MCEL_18460</name>
</gene>
<dbReference type="KEGG" id="mcee:MCEL_18460"/>
<proteinExistence type="predicted"/>
<keyword evidence="2" id="KW-1185">Reference proteome</keyword>
<organism evidence="1 2">
    <name type="scientific">Mycolicibacterium celeriflavum</name>
    <name type="common">Mycobacterium celeriflavum</name>
    <dbReference type="NCBI Taxonomy" id="1249101"/>
    <lineage>
        <taxon>Bacteria</taxon>
        <taxon>Bacillati</taxon>
        <taxon>Actinomycetota</taxon>
        <taxon>Actinomycetes</taxon>
        <taxon>Mycobacteriales</taxon>
        <taxon>Mycobacteriaceae</taxon>
        <taxon>Mycolicibacterium</taxon>
    </lineage>
</organism>